<dbReference type="GO" id="GO:0005737">
    <property type="term" value="C:cytoplasm"/>
    <property type="evidence" value="ECO:0007669"/>
    <property type="project" value="TreeGrafter"/>
</dbReference>
<dbReference type="InterPro" id="IPR036691">
    <property type="entry name" value="Endo/exonu/phosph_ase_sf"/>
</dbReference>
<dbReference type="SUPFAM" id="SSF56219">
    <property type="entry name" value="DNase I-like"/>
    <property type="match status" value="1"/>
</dbReference>
<sequence>MATLREPLASQAANLCLALVRYLLYPSYVSFNCLASLYYPTFEEQEEGGSSNILLKQVLLTLPFAALFILLLPVTAVLLPLRCLLLTVRRPFRYSELHNERTRLLEETARRAIAAGQYKFGVGSANICLMPELLSRMNHLSDVDYRSVSIGQRIKEDQFASHQMVLPCNGSTSGLPSSANGCGKSEQDVGSVSSSFPPLDVLCIQEAWSSYHNKVLIEELHQTFPYIVHDVGIHALNVNSFVLNSGHLVASRHPIEAVEFKPYKHFVDHGKIISMGVTSVKV</sequence>
<dbReference type="Proteomes" id="UP000762676">
    <property type="component" value="Unassembled WGS sequence"/>
</dbReference>
<accession>A0AAV4JNT1</accession>
<dbReference type="PANTHER" id="PTHR16320">
    <property type="entry name" value="SPHINGOMYELINASE FAMILY MEMBER"/>
    <property type="match status" value="1"/>
</dbReference>
<evidence type="ECO:0000256" key="1">
    <source>
        <dbReference type="ARBA" id="ARBA00012369"/>
    </source>
</evidence>
<dbReference type="PANTHER" id="PTHR16320:SF1">
    <property type="entry name" value="SPHINGOMYELINASE DDB_G0288017"/>
    <property type="match status" value="1"/>
</dbReference>
<keyword evidence="2" id="KW-0472">Membrane</keyword>
<dbReference type="GO" id="GO:0004767">
    <property type="term" value="F:sphingomyelin phosphodiesterase activity"/>
    <property type="evidence" value="ECO:0007669"/>
    <property type="project" value="UniProtKB-EC"/>
</dbReference>
<name>A0AAV4JNT1_9GAST</name>
<evidence type="ECO:0000256" key="2">
    <source>
        <dbReference type="SAM" id="Phobius"/>
    </source>
</evidence>
<gene>
    <name evidence="3" type="ORF">ElyMa_001638900</name>
</gene>
<dbReference type="EC" id="3.1.4.12" evidence="1"/>
<dbReference type="EMBL" id="BMAT01003312">
    <property type="protein sequence ID" value="GFS23390.1"/>
    <property type="molecule type" value="Genomic_DNA"/>
</dbReference>
<evidence type="ECO:0000313" key="3">
    <source>
        <dbReference type="EMBL" id="GFS23390.1"/>
    </source>
</evidence>
<evidence type="ECO:0000313" key="4">
    <source>
        <dbReference type="Proteomes" id="UP000762676"/>
    </source>
</evidence>
<keyword evidence="4" id="KW-1185">Reference proteome</keyword>
<proteinExistence type="predicted"/>
<feature type="transmembrane region" description="Helical" evidence="2">
    <location>
        <begin position="12"/>
        <end position="39"/>
    </location>
</feature>
<keyword evidence="2" id="KW-1133">Transmembrane helix</keyword>
<dbReference type="InterPro" id="IPR038772">
    <property type="entry name" value="Sph/SMPD2-like"/>
</dbReference>
<protein>
    <recommendedName>
        <fullName evidence="1">sphingomyelin phosphodiesterase</fullName>
        <ecNumber evidence="1">3.1.4.12</ecNumber>
    </recommendedName>
</protein>
<keyword evidence="2" id="KW-0812">Transmembrane</keyword>
<feature type="transmembrane region" description="Helical" evidence="2">
    <location>
        <begin position="59"/>
        <end position="85"/>
    </location>
</feature>
<reference evidence="3 4" key="1">
    <citation type="journal article" date="2021" name="Elife">
        <title>Chloroplast acquisition without the gene transfer in kleptoplastic sea slugs, Plakobranchus ocellatus.</title>
        <authorList>
            <person name="Maeda T."/>
            <person name="Takahashi S."/>
            <person name="Yoshida T."/>
            <person name="Shimamura S."/>
            <person name="Takaki Y."/>
            <person name="Nagai Y."/>
            <person name="Toyoda A."/>
            <person name="Suzuki Y."/>
            <person name="Arimoto A."/>
            <person name="Ishii H."/>
            <person name="Satoh N."/>
            <person name="Nishiyama T."/>
            <person name="Hasebe M."/>
            <person name="Maruyama T."/>
            <person name="Minagawa J."/>
            <person name="Obokata J."/>
            <person name="Shigenobu S."/>
        </authorList>
    </citation>
    <scope>NUCLEOTIDE SEQUENCE [LARGE SCALE GENOMIC DNA]</scope>
</reference>
<dbReference type="AlphaFoldDB" id="A0AAV4JNT1"/>
<organism evidence="3 4">
    <name type="scientific">Elysia marginata</name>
    <dbReference type="NCBI Taxonomy" id="1093978"/>
    <lineage>
        <taxon>Eukaryota</taxon>
        <taxon>Metazoa</taxon>
        <taxon>Spiralia</taxon>
        <taxon>Lophotrochozoa</taxon>
        <taxon>Mollusca</taxon>
        <taxon>Gastropoda</taxon>
        <taxon>Heterobranchia</taxon>
        <taxon>Euthyneura</taxon>
        <taxon>Panpulmonata</taxon>
        <taxon>Sacoglossa</taxon>
        <taxon>Placobranchoidea</taxon>
        <taxon>Plakobranchidae</taxon>
        <taxon>Elysia</taxon>
    </lineage>
</organism>
<comment type="caution">
    <text evidence="3">The sequence shown here is derived from an EMBL/GenBank/DDBJ whole genome shotgun (WGS) entry which is preliminary data.</text>
</comment>
<dbReference type="Gene3D" id="3.60.10.10">
    <property type="entry name" value="Endonuclease/exonuclease/phosphatase"/>
    <property type="match status" value="1"/>
</dbReference>